<dbReference type="PANTHER" id="PTHR12307">
    <property type="entry name" value="PROTEIN PHOSPHATASE 1 REGULATORY SUBUNIT"/>
    <property type="match status" value="1"/>
</dbReference>
<evidence type="ECO:0000313" key="5">
    <source>
        <dbReference type="Proteomes" id="UP001239994"/>
    </source>
</evidence>
<keyword evidence="5" id="KW-1185">Reference proteome</keyword>
<dbReference type="EMBL" id="JAROKS010000023">
    <property type="protein sequence ID" value="KAK1788346.1"/>
    <property type="molecule type" value="Genomic_DNA"/>
</dbReference>
<name>A0AAD8YX42_9TELE</name>
<proteinExistence type="predicted"/>
<evidence type="ECO:0000259" key="3">
    <source>
        <dbReference type="PROSITE" id="PS51159"/>
    </source>
</evidence>
<accession>A0AAD8YX42</accession>
<sequence>MSFALTLTESTSLFTRDTSPFRHASKRSLKAPLVPQSTPPGLVLLESGLDPPLLPPPVVVELELELLLLLPLLRRGAGTSGEAGAVSGSPTLSCSAPAGSDVVGAPDGANLFDLLSCCDSCSFHDHFIMPVELAMPLLLPNDDFQNRKISKFKRPLRPCLHLRQIQSGFNSPLQQSEWNGASQPSGVHGKAKKRVSFADHKGLDLTMVKIFSEFDDPIAVPLSIQEHFTSVLTVSEEESELVLNFAQPSADYLQFRQRLEENFVSLEHCTLKDRAVVGTVKVKNLSFEKSVKVRVTFDTWKTCTDVDCHYVNDTYSGSEWDTFSLEVDLPEQMRPHERVEFAVFYVVNGLTYWDNNLGQNYRIIHSALKKSSNDLSVGYRHYGTSDWDVYFDRYGSPRCSHGIFPEWPSYAGYEDLGPYY</sequence>
<dbReference type="FunFam" id="2.60.40.2440:FF:000001">
    <property type="entry name" value="Protein phosphatase 1 regulatory subunit 3C"/>
    <property type="match status" value="1"/>
</dbReference>
<evidence type="ECO:0000256" key="1">
    <source>
        <dbReference type="ARBA" id="ARBA00022600"/>
    </source>
</evidence>
<dbReference type="GO" id="GO:2001069">
    <property type="term" value="F:glycogen binding"/>
    <property type="evidence" value="ECO:0007669"/>
    <property type="project" value="TreeGrafter"/>
</dbReference>
<dbReference type="Gene3D" id="2.60.40.2440">
    <property type="entry name" value="Carbohydrate binding type-21 domain"/>
    <property type="match status" value="1"/>
</dbReference>
<organism evidence="4 5">
    <name type="scientific">Electrophorus voltai</name>
    <dbReference type="NCBI Taxonomy" id="2609070"/>
    <lineage>
        <taxon>Eukaryota</taxon>
        <taxon>Metazoa</taxon>
        <taxon>Chordata</taxon>
        <taxon>Craniata</taxon>
        <taxon>Vertebrata</taxon>
        <taxon>Euteleostomi</taxon>
        <taxon>Actinopterygii</taxon>
        <taxon>Neopterygii</taxon>
        <taxon>Teleostei</taxon>
        <taxon>Ostariophysi</taxon>
        <taxon>Gymnotiformes</taxon>
        <taxon>Gymnotoidei</taxon>
        <taxon>Gymnotidae</taxon>
        <taxon>Electrophorus</taxon>
    </lineage>
</organism>
<keyword evidence="1" id="KW-0321">Glycogen metabolism</keyword>
<reference evidence="4" key="1">
    <citation type="submission" date="2023-03" db="EMBL/GenBank/DDBJ databases">
        <title>Electrophorus voltai genome.</title>
        <authorList>
            <person name="Bian C."/>
        </authorList>
    </citation>
    <scope>NUCLEOTIDE SEQUENCE</scope>
    <source>
        <strain evidence="4">CB-2022</strain>
        <tissue evidence="4">Muscle</tissue>
    </source>
</reference>
<dbReference type="PANTHER" id="PTHR12307:SF13">
    <property type="entry name" value="PROTEIN PHOSPHATASE 1 REGULATORY SUBUNIT 3B"/>
    <property type="match status" value="1"/>
</dbReference>
<dbReference type="AlphaFoldDB" id="A0AAD8YX42"/>
<evidence type="ECO:0000256" key="2">
    <source>
        <dbReference type="ARBA" id="ARBA00023277"/>
    </source>
</evidence>
<feature type="domain" description="CBM21" evidence="3">
    <location>
        <begin position="256"/>
        <end position="364"/>
    </location>
</feature>
<protein>
    <recommendedName>
        <fullName evidence="3">CBM21 domain-containing protein</fullName>
    </recommendedName>
</protein>
<comment type="caution">
    <text evidence="4">The sequence shown here is derived from an EMBL/GenBank/DDBJ whole genome shotgun (WGS) entry which is preliminary data.</text>
</comment>
<evidence type="ECO:0000313" key="4">
    <source>
        <dbReference type="EMBL" id="KAK1788346.1"/>
    </source>
</evidence>
<dbReference type="GO" id="GO:0005979">
    <property type="term" value="P:regulation of glycogen biosynthetic process"/>
    <property type="evidence" value="ECO:0007669"/>
    <property type="project" value="TreeGrafter"/>
</dbReference>
<dbReference type="GO" id="GO:0005977">
    <property type="term" value="P:glycogen metabolic process"/>
    <property type="evidence" value="ECO:0007669"/>
    <property type="project" value="UniProtKB-KW"/>
</dbReference>
<dbReference type="Proteomes" id="UP001239994">
    <property type="component" value="Unassembled WGS sequence"/>
</dbReference>
<gene>
    <name evidence="4" type="ORF">P4O66_016794</name>
</gene>
<dbReference type="GO" id="GO:0000164">
    <property type="term" value="C:protein phosphatase type 1 complex"/>
    <property type="evidence" value="ECO:0007669"/>
    <property type="project" value="TreeGrafter"/>
</dbReference>
<dbReference type="PROSITE" id="PS51159">
    <property type="entry name" value="CBM21"/>
    <property type="match status" value="1"/>
</dbReference>
<dbReference type="Pfam" id="PF03370">
    <property type="entry name" value="CBM_21"/>
    <property type="match status" value="1"/>
</dbReference>
<dbReference type="GO" id="GO:0008157">
    <property type="term" value="F:protein phosphatase 1 binding"/>
    <property type="evidence" value="ECO:0007669"/>
    <property type="project" value="TreeGrafter"/>
</dbReference>
<dbReference type="InterPro" id="IPR050782">
    <property type="entry name" value="PP1_regulatory_subunit_3"/>
</dbReference>
<keyword evidence="2" id="KW-0119">Carbohydrate metabolism</keyword>
<dbReference type="InterPro" id="IPR005036">
    <property type="entry name" value="CBM21_dom"/>
</dbReference>
<dbReference type="InterPro" id="IPR038175">
    <property type="entry name" value="CBM21_dom_sf"/>
</dbReference>